<gene>
    <name evidence="2" type="ORF">DILT_LOCUS18502</name>
</gene>
<feature type="non-terminal residue" evidence="2">
    <location>
        <position position="93"/>
    </location>
</feature>
<accession>A0A3P7RKL1</accession>
<dbReference type="OrthoDB" id="417891at2759"/>
<proteinExistence type="predicted"/>
<evidence type="ECO:0000256" key="1">
    <source>
        <dbReference type="SAM" id="MobiDB-lite"/>
    </source>
</evidence>
<reference evidence="2 3" key="1">
    <citation type="submission" date="2018-11" db="EMBL/GenBank/DDBJ databases">
        <authorList>
            <consortium name="Pathogen Informatics"/>
        </authorList>
    </citation>
    <scope>NUCLEOTIDE SEQUENCE [LARGE SCALE GENOMIC DNA]</scope>
</reference>
<feature type="non-terminal residue" evidence="2">
    <location>
        <position position="1"/>
    </location>
</feature>
<evidence type="ECO:0000313" key="3">
    <source>
        <dbReference type="Proteomes" id="UP000281553"/>
    </source>
</evidence>
<protein>
    <submittedName>
        <fullName evidence="2">Uncharacterized protein</fullName>
    </submittedName>
</protein>
<evidence type="ECO:0000313" key="2">
    <source>
        <dbReference type="EMBL" id="VDN41299.1"/>
    </source>
</evidence>
<dbReference type="AlphaFoldDB" id="A0A3P7RKL1"/>
<dbReference type="Proteomes" id="UP000281553">
    <property type="component" value="Unassembled WGS sequence"/>
</dbReference>
<feature type="region of interest" description="Disordered" evidence="1">
    <location>
        <begin position="38"/>
        <end position="93"/>
    </location>
</feature>
<keyword evidence="3" id="KW-1185">Reference proteome</keyword>
<dbReference type="EMBL" id="UYRU01101005">
    <property type="protein sequence ID" value="VDN41299.1"/>
    <property type="molecule type" value="Genomic_DNA"/>
</dbReference>
<feature type="compositionally biased region" description="Basic and acidic residues" evidence="1">
    <location>
        <begin position="48"/>
        <end position="59"/>
    </location>
</feature>
<name>A0A3P7RKL1_DIBLA</name>
<sequence>DYITDSSSDEEKLSADEREQIYQETGVDEEQGLKALLTDISDSDENPDESKPVEAREGDEGAEGAVEVSDEEAGGGAGGGRKRSGKSGGEDGG</sequence>
<organism evidence="2 3">
    <name type="scientific">Dibothriocephalus latus</name>
    <name type="common">Fish tapeworm</name>
    <name type="synonym">Diphyllobothrium latum</name>
    <dbReference type="NCBI Taxonomy" id="60516"/>
    <lineage>
        <taxon>Eukaryota</taxon>
        <taxon>Metazoa</taxon>
        <taxon>Spiralia</taxon>
        <taxon>Lophotrochozoa</taxon>
        <taxon>Platyhelminthes</taxon>
        <taxon>Cestoda</taxon>
        <taxon>Eucestoda</taxon>
        <taxon>Diphyllobothriidea</taxon>
        <taxon>Diphyllobothriidae</taxon>
        <taxon>Dibothriocephalus</taxon>
    </lineage>
</organism>